<dbReference type="AlphaFoldDB" id="A0A4Y7THC6"/>
<feature type="transmembrane region" description="Helical" evidence="1">
    <location>
        <begin position="224"/>
        <end position="247"/>
    </location>
</feature>
<reference evidence="2 3" key="1">
    <citation type="journal article" date="2019" name="Nat. Ecol. Evol.">
        <title>Megaphylogeny resolves global patterns of mushroom evolution.</title>
        <authorList>
            <person name="Varga T."/>
            <person name="Krizsan K."/>
            <person name="Foldi C."/>
            <person name="Dima B."/>
            <person name="Sanchez-Garcia M."/>
            <person name="Sanchez-Ramirez S."/>
            <person name="Szollosi G.J."/>
            <person name="Szarkandi J.G."/>
            <person name="Papp V."/>
            <person name="Albert L."/>
            <person name="Andreopoulos W."/>
            <person name="Angelini C."/>
            <person name="Antonin V."/>
            <person name="Barry K.W."/>
            <person name="Bougher N.L."/>
            <person name="Buchanan P."/>
            <person name="Buyck B."/>
            <person name="Bense V."/>
            <person name="Catcheside P."/>
            <person name="Chovatia M."/>
            <person name="Cooper J."/>
            <person name="Damon W."/>
            <person name="Desjardin D."/>
            <person name="Finy P."/>
            <person name="Geml J."/>
            <person name="Haridas S."/>
            <person name="Hughes K."/>
            <person name="Justo A."/>
            <person name="Karasinski D."/>
            <person name="Kautmanova I."/>
            <person name="Kiss B."/>
            <person name="Kocsube S."/>
            <person name="Kotiranta H."/>
            <person name="LaButti K.M."/>
            <person name="Lechner B.E."/>
            <person name="Liimatainen K."/>
            <person name="Lipzen A."/>
            <person name="Lukacs Z."/>
            <person name="Mihaltcheva S."/>
            <person name="Morgado L.N."/>
            <person name="Niskanen T."/>
            <person name="Noordeloos M.E."/>
            <person name="Ohm R.A."/>
            <person name="Ortiz-Santana B."/>
            <person name="Ovrebo C."/>
            <person name="Racz N."/>
            <person name="Riley R."/>
            <person name="Savchenko A."/>
            <person name="Shiryaev A."/>
            <person name="Soop K."/>
            <person name="Spirin V."/>
            <person name="Szebenyi C."/>
            <person name="Tomsovsky M."/>
            <person name="Tulloss R.E."/>
            <person name="Uehling J."/>
            <person name="Grigoriev I.V."/>
            <person name="Vagvolgyi C."/>
            <person name="Papp T."/>
            <person name="Martin F.M."/>
            <person name="Miettinen O."/>
            <person name="Hibbett D.S."/>
            <person name="Nagy L.G."/>
        </authorList>
    </citation>
    <scope>NUCLEOTIDE SEQUENCE [LARGE SCALE GENOMIC DNA]</scope>
    <source>
        <strain evidence="2 3">FP101781</strain>
    </source>
</reference>
<feature type="transmembrane region" description="Helical" evidence="1">
    <location>
        <begin position="181"/>
        <end position="203"/>
    </location>
</feature>
<keyword evidence="1" id="KW-1133">Transmembrane helix</keyword>
<comment type="caution">
    <text evidence="2">The sequence shown here is derived from an EMBL/GenBank/DDBJ whole genome shotgun (WGS) entry which is preliminary data.</text>
</comment>
<dbReference type="Proteomes" id="UP000298030">
    <property type="component" value="Unassembled WGS sequence"/>
</dbReference>
<keyword evidence="1" id="KW-0812">Transmembrane</keyword>
<feature type="transmembrane region" description="Helical" evidence="1">
    <location>
        <begin position="140"/>
        <end position="161"/>
    </location>
</feature>
<feature type="transmembrane region" description="Helical" evidence="1">
    <location>
        <begin position="106"/>
        <end position="128"/>
    </location>
</feature>
<feature type="transmembrane region" description="Helical" evidence="1">
    <location>
        <begin position="259"/>
        <end position="281"/>
    </location>
</feature>
<gene>
    <name evidence="2" type="ORF">FA13DRAFT_199694</name>
</gene>
<feature type="transmembrane region" description="Helical" evidence="1">
    <location>
        <begin position="62"/>
        <end position="86"/>
    </location>
</feature>
<organism evidence="2 3">
    <name type="scientific">Coprinellus micaceus</name>
    <name type="common">Glistening ink-cap mushroom</name>
    <name type="synonym">Coprinus micaceus</name>
    <dbReference type="NCBI Taxonomy" id="71717"/>
    <lineage>
        <taxon>Eukaryota</taxon>
        <taxon>Fungi</taxon>
        <taxon>Dikarya</taxon>
        <taxon>Basidiomycota</taxon>
        <taxon>Agaricomycotina</taxon>
        <taxon>Agaricomycetes</taxon>
        <taxon>Agaricomycetidae</taxon>
        <taxon>Agaricales</taxon>
        <taxon>Agaricineae</taxon>
        <taxon>Psathyrellaceae</taxon>
        <taxon>Coprinellus</taxon>
    </lineage>
</organism>
<keyword evidence="1" id="KW-0472">Membrane</keyword>
<feature type="transmembrane region" description="Helical" evidence="1">
    <location>
        <begin position="20"/>
        <end position="42"/>
    </location>
</feature>
<evidence type="ECO:0000313" key="2">
    <source>
        <dbReference type="EMBL" id="TEB33318.1"/>
    </source>
</evidence>
<evidence type="ECO:0008006" key="4">
    <source>
        <dbReference type="Google" id="ProtNLM"/>
    </source>
</evidence>
<dbReference type="OrthoDB" id="2796825at2759"/>
<sequence length="301" mass="33120">MSDTEAETPLGDDFYQDQLRGYYVVIHFALITLAIQLVLCILGASHYKAAARPSEGNSRRPYFILSFAILTLFTVACVSDSVFFANLTINRRGVSIAEFWQTNFNVWYGVMGTICNTIVILLGDGVLVYRCYYIWPERRWVVIVPSLALFASTVCGVLTLIGNFTFLDNLLGDNLNSLASAWTSLSAATNCLLTALIAGKLIYHRRKLSAVIDPSHLLKYTAALAILVESALPLALFGIVAAAILNYGTWRLSDATMTIIPAVWFCLSALCPQLIIFRVAVGTSYPSDGAFQTPSRLMKFV</sequence>
<proteinExistence type="predicted"/>
<keyword evidence="3" id="KW-1185">Reference proteome</keyword>
<dbReference type="EMBL" id="QPFP01000013">
    <property type="protein sequence ID" value="TEB33318.1"/>
    <property type="molecule type" value="Genomic_DNA"/>
</dbReference>
<evidence type="ECO:0000256" key="1">
    <source>
        <dbReference type="SAM" id="Phobius"/>
    </source>
</evidence>
<evidence type="ECO:0000313" key="3">
    <source>
        <dbReference type="Proteomes" id="UP000298030"/>
    </source>
</evidence>
<name>A0A4Y7THC6_COPMI</name>
<accession>A0A4Y7THC6</accession>
<protein>
    <recommendedName>
        <fullName evidence="4">Fungal pheromone STE3G-protein-coupled receptor</fullName>
    </recommendedName>
</protein>